<evidence type="ECO:0000313" key="3">
    <source>
        <dbReference type="Proteomes" id="UP000247152"/>
    </source>
</evidence>
<comment type="caution">
    <text evidence="2">The sequence shown here is derived from an EMBL/GenBank/DDBJ whole genome shotgun (WGS) entry which is preliminary data.</text>
</comment>
<protein>
    <submittedName>
        <fullName evidence="2">Uncharacterized protein</fullName>
    </submittedName>
</protein>
<dbReference type="EMBL" id="QHJG01000036">
    <property type="protein sequence ID" value="PWY54377.1"/>
    <property type="molecule type" value="Genomic_DNA"/>
</dbReference>
<keyword evidence="1" id="KW-1133">Transmembrane helix</keyword>
<keyword evidence="1" id="KW-0472">Membrane</keyword>
<dbReference type="Proteomes" id="UP000247152">
    <property type="component" value="Unassembled WGS sequence"/>
</dbReference>
<organism evidence="2 3">
    <name type="scientific">Legionella qingyii</name>
    <dbReference type="NCBI Taxonomy" id="2184757"/>
    <lineage>
        <taxon>Bacteria</taxon>
        <taxon>Pseudomonadati</taxon>
        <taxon>Pseudomonadota</taxon>
        <taxon>Gammaproteobacteria</taxon>
        <taxon>Legionellales</taxon>
        <taxon>Legionellaceae</taxon>
        <taxon>Legionella</taxon>
    </lineage>
</organism>
<evidence type="ECO:0000256" key="1">
    <source>
        <dbReference type="SAM" id="Phobius"/>
    </source>
</evidence>
<feature type="transmembrane region" description="Helical" evidence="1">
    <location>
        <begin position="47"/>
        <end position="66"/>
    </location>
</feature>
<name>A0A317U0Q2_9GAMM</name>
<accession>A0A317U0Q2</accession>
<gene>
    <name evidence="2" type="ORF">DGG96_17365</name>
</gene>
<sequence>MSLRQVGIYLRGRGQEQGCVLVDETGLRGITFSTEVFFEKLNEMQKVTLCWLILTFLLTYLGLVSLTGDFPVSNGDILAANLSVFYADIRRGWYNSAIS</sequence>
<evidence type="ECO:0000313" key="2">
    <source>
        <dbReference type="EMBL" id="PWY54377.1"/>
    </source>
</evidence>
<reference evidence="2 3" key="1">
    <citation type="submission" date="2018-05" db="EMBL/GenBank/DDBJ databases">
        <title>Legionella qingyii sp.nov., whole genome shotgun sequence.</title>
        <authorList>
            <person name="Wu H."/>
            <person name="Zhu Q."/>
            <person name="Hu C."/>
        </authorList>
    </citation>
    <scope>NUCLEOTIDE SEQUENCE [LARGE SCALE GENOMIC DNA]</scope>
    <source>
        <strain evidence="2 3">HEB18</strain>
    </source>
</reference>
<keyword evidence="1" id="KW-0812">Transmembrane</keyword>
<proteinExistence type="predicted"/>
<dbReference type="AlphaFoldDB" id="A0A317U0Q2"/>